<protein>
    <submittedName>
        <fullName evidence="1">Uncharacterized protein</fullName>
    </submittedName>
</protein>
<gene>
    <name evidence="1" type="ORF">GYMLUDRAFT_250495</name>
</gene>
<dbReference type="Proteomes" id="UP000053593">
    <property type="component" value="Unassembled WGS sequence"/>
</dbReference>
<dbReference type="EMBL" id="KN834831">
    <property type="protein sequence ID" value="KIK53233.1"/>
    <property type="molecule type" value="Genomic_DNA"/>
</dbReference>
<organism evidence="1 2">
    <name type="scientific">Collybiopsis luxurians FD-317 M1</name>
    <dbReference type="NCBI Taxonomy" id="944289"/>
    <lineage>
        <taxon>Eukaryota</taxon>
        <taxon>Fungi</taxon>
        <taxon>Dikarya</taxon>
        <taxon>Basidiomycota</taxon>
        <taxon>Agaricomycotina</taxon>
        <taxon>Agaricomycetes</taxon>
        <taxon>Agaricomycetidae</taxon>
        <taxon>Agaricales</taxon>
        <taxon>Marasmiineae</taxon>
        <taxon>Omphalotaceae</taxon>
        <taxon>Collybiopsis</taxon>
        <taxon>Collybiopsis luxurians</taxon>
    </lineage>
</organism>
<sequence>MSNPNTALTSLSSLSNLINLPQLPSGLPTSIQHHLFIPSSLGAASTSMGTGTGTSASSHSTSAGGPMTMTVNANLNTSRVAVLTHQKQYSLSFGYWYSSPARGGSVGSHMSMGGVRTSSSSGEGSIDGVNGGRFAGGSQGRLSLGSAGGGRESHCVLLVAPLDEPKIVGTLDNFKYTPLPADHNALSHFMRDITSRKPLLR</sequence>
<proteinExistence type="predicted"/>
<evidence type="ECO:0000313" key="2">
    <source>
        <dbReference type="Proteomes" id="UP000053593"/>
    </source>
</evidence>
<dbReference type="AlphaFoldDB" id="A0A0D0CE29"/>
<evidence type="ECO:0000313" key="1">
    <source>
        <dbReference type="EMBL" id="KIK53233.1"/>
    </source>
</evidence>
<dbReference type="HOGENOM" id="CLU_1360548_0_0_1"/>
<name>A0A0D0CE29_9AGAR</name>
<accession>A0A0D0CE29</accession>
<reference evidence="1 2" key="1">
    <citation type="submission" date="2014-04" db="EMBL/GenBank/DDBJ databases">
        <title>Evolutionary Origins and Diversification of the Mycorrhizal Mutualists.</title>
        <authorList>
            <consortium name="DOE Joint Genome Institute"/>
            <consortium name="Mycorrhizal Genomics Consortium"/>
            <person name="Kohler A."/>
            <person name="Kuo A."/>
            <person name="Nagy L.G."/>
            <person name="Floudas D."/>
            <person name="Copeland A."/>
            <person name="Barry K.W."/>
            <person name="Cichocki N."/>
            <person name="Veneault-Fourrey C."/>
            <person name="LaButti K."/>
            <person name="Lindquist E.A."/>
            <person name="Lipzen A."/>
            <person name="Lundell T."/>
            <person name="Morin E."/>
            <person name="Murat C."/>
            <person name="Riley R."/>
            <person name="Ohm R."/>
            <person name="Sun H."/>
            <person name="Tunlid A."/>
            <person name="Henrissat B."/>
            <person name="Grigoriev I.V."/>
            <person name="Hibbett D.S."/>
            <person name="Martin F."/>
        </authorList>
    </citation>
    <scope>NUCLEOTIDE SEQUENCE [LARGE SCALE GENOMIC DNA]</scope>
    <source>
        <strain evidence="1 2">FD-317 M1</strain>
    </source>
</reference>
<keyword evidence="2" id="KW-1185">Reference proteome</keyword>